<evidence type="ECO:0000256" key="8">
    <source>
        <dbReference type="ARBA" id="ARBA00023136"/>
    </source>
</evidence>
<dbReference type="InterPro" id="IPR019594">
    <property type="entry name" value="Glu/Gly-bd"/>
</dbReference>
<evidence type="ECO:0000256" key="18">
    <source>
        <dbReference type="SAM" id="MobiDB-lite"/>
    </source>
</evidence>
<keyword evidence="20" id="KW-0732">Signal</keyword>
<evidence type="ECO:0000256" key="5">
    <source>
        <dbReference type="ARBA" id="ARBA00022989"/>
    </source>
</evidence>
<keyword evidence="11" id="KW-0628">Postsynaptic cell membrane</keyword>
<dbReference type="InterPro" id="IPR001828">
    <property type="entry name" value="ANF_lig-bd_rcpt"/>
</dbReference>
<keyword evidence="8 19" id="KW-0472">Membrane</keyword>
<feature type="site" description="Crucial to convey clamshell closure to channel opening" evidence="16">
    <location>
        <position position="690"/>
    </location>
</feature>
<dbReference type="SUPFAM" id="SSF53850">
    <property type="entry name" value="Periplasmic binding protein-like II"/>
    <property type="match status" value="1"/>
</dbReference>
<keyword evidence="17" id="KW-1015">Disulfide bond</keyword>
<keyword evidence="3" id="KW-1003">Cell membrane</keyword>
<feature type="binding site" evidence="15">
    <location>
        <position position="760"/>
    </location>
    <ligand>
        <name>L-glutamate</name>
        <dbReference type="ChEBI" id="CHEBI:29985"/>
    </ligand>
</feature>
<dbReference type="GO" id="GO:0045211">
    <property type="term" value="C:postsynaptic membrane"/>
    <property type="evidence" value="ECO:0007669"/>
    <property type="project" value="UniProtKB-SubCell"/>
</dbReference>
<keyword evidence="6" id="KW-0770">Synapse</keyword>
<evidence type="ECO:0000256" key="15">
    <source>
        <dbReference type="PIRSR" id="PIRSR601508-1"/>
    </source>
</evidence>
<organism evidence="23 24">
    <name type="scientific">Galendromus occidentalis</name>
    <name type="common">western predatory mite</name>
    <dbReference type="NCBI Taxonomy" id="34638"/>
    <lineage>
        <taxon>Eukaryota</taxon>
        <taxon>Metazoa</taxon>
        <taxon>Ecdysozoa</taxon>
        <taxon>Arthropoda</taxon>
        <taxon>Chelicerata</taxon>
        <taxon>Arachnida</taxon>
        <taxon>Acari</taxon>
        <taxon>Parasitiformes</taxon>
        <taxon>Mesostigmata</taxon>
        <taxon>Gamasina</taxon>
        <taxon>Phytoseioidea</taxon>
        <taxon>Phytoseiidae</taxon>
        <taxon>Typhlodrominae</taxon>
        <taxon>Galendromus</taxon>
    </lineage>
</organism>
<proteinExistence type="inferred from homology"/>
<dbReference type="SUPFAM" id="SSF81324">
    <property type="entry name" value="Voltage-gated potassium channels"/>
    <property type="match status" value="1"/>
</dbReference>
<feature type="binding site" evidence="15">
    <location>
        <position position="712"/>
    </location>
    <ligand>
        <name>L-glutamate</name>
        <dbReference type="ChEBI" id="CHEBI:29985"/>
    </ligand>
</feature>
<evidence type="ECO:0000256" key="10">
    <source>
        <dbReference type="ARBA" id="ARBA00023180"/>
    </source>
</evidence>
<evidence type="ECO:0000256" key="1">
    <source>
        <dbReference type="ARBA" id="ARBA00008685"/>
    </source>
</evidence>
<dbReference type="Proteomes" id="UP000694867">
    <property type="component" value="Unplaced"/>
</dbReference>
<protein>
    <submittedName>
        <fullName evidence="24">Glutamate receptor ionotropic, kainate 2-like</fullName>
    </submittedName>
</protein>
<evidence type="ECO:0000256" key="3">
    <source>
        <dbReference type="ARBA" id="ARBA00022475"/>
    </source>
</evidence>
<accession>A0AAJ7SI10</accession>
<keyword evidence="13" id="KW-0407">Ion channel</keyword>
<evidence type="ECO:0000256" key="4">
    <source>
        <dbReference type="ARBA" id="ARBA00022692"/>
    </source>
</evidence>
<feature type="site" description="Interaction with the cone snail toxin Con-ikot-ikot" evidence="16">
    <location>
        <position position="514"/>
    </location>
</feature>
<dbReference type="InterPro" id="IPR001320">
    <property type="entry name" value="Iontro_rcpt_C"/>
</dbReference>
<evidence type="ECO:0000256" key="14">
    <source>
        <dbReference type="ARBA" id="ARBA00034104"/>
    </source>
</evidence>
<evidence type="ECO:0000256" key="17">
    <source>
        <dbReference type="PIRSR" id="PIRSR601508-3"/>
    </source>
</evidence>
<feature type="signal peptide" evidence="20">
    <location>
        <begin position="1"/>
        <end position="34"/>
    </location>
</feature>
<dbReference type="Pfam" id="PF01094">
    <property type="entry name" value="ANF_receptor"/>
    <property type="match status" value="1"/>
</dbReference>
<evidence type="ECO:0000256" key="6">
    <source>
        <dbReference type="ARBA" id="ARBA00023018"/>
    </source>
</evidence>
<dbReference type="InterPro" id="IPR028082">
    <property type="entry name" value="Peripla_BP_I"/>
</dbReference>
<dbReference type="SUPFAM" id="SSF53822">
    <property type="entry name" value="Periplasmic binding protein-like I"/>
    <property type="match status" value="1"/>
</dbReference>
<comment type="similarity">
    <text evidence="1">Belongs to the glutamate-gated ion channel (TC 1.A.10.1) family.</text>
</comment>
<reference evidence="24" key="1">
    <citation type="submission" date="2025-08" db="UniProtKB">
        <authorList>
            <consortium name="RefSeq"/>
        </authorList>
    </citation>
    <scope>IDENTIFICATION</scope>
</reference>
<dbReference type="Gene3D" id="3.40.50.2300">
    <property type="match status" value="2"/>
</dbReference>
<feature type="transmembrane region" description="Helical" evidence="19">
    <location>
        <begin position="661"/>
        <end position="684"/>
    </location>
</feature>
<dbReference type="InterPro" id="IPR001508">
    <property type="entry name" value="Iono_Glu_rcpt_met"/>
</dbReference>
<evidence type="ECO:0000256" key="2">
    <source>
        <dbReference type="ARBA" id="ARBA00022448"/>
    </source>
</evidence>
<dbReference type="SMART" id="SM00079">
    <property type="entry name" value="PBPe"/>
    <property type="match status" value="1"/>
</dbReference>
<comment type="subcellular location">
    <subcellularLocation>
        <location evidence="14">Postsynaptic cell membrane</location>
        <topology evidence="14">Multi-pass membrane protein</topology>
    </subcellularLocation>
</comment>
<keyword evidence="23" id="KW-1185">Reference proteome</keyword>
<dbReference type="SMART" id="SM00918">
    <property type="entry name" value="Lig_chan-Glu_bd"/>
    <property type="match status" value="1"/>
</dbReference>
<dbReference type="PRINTS" id="PR00177">
    <property type="entry name" value="NMDARECEPTOR"/>
</dbReference>
<evidence type="ECO:0000256" key="20">
    <source>
        <dbReference type="SAM" id="SignalP"/>
    </source>
</evidence>
<keyword evidence="12" id="KW-1071">Ligand-gated ion channel</keyword>
<feature type="chain" id="PRO_5042497943" evidence="20">
    <location>
        <begin position="35"/>
        <end position="1023"/>
    </location>
</feature>
<evidence type="ECO:0000256" key="9">
    <source>
        <dbReference type="ARBA" id="ARBA00023170"/>
    </source>
</evidence>
<evidence type="ECO:0000256" key="16">
    <source>
        <dbReference type="PIRSR" id="PIRSR601508-2"/>
    </source>
</evidence>
<dbReference type="PANTHER" id="PTHR18966">
    <property type="entry name" value="IONOTROPIC GLUTAMATE RECEPTOR"/>
    <property type="match status" value="1"/>
</dbReference>
<dbReference type="Pfam" id="PF00060">
    <property type="entry name" value="Lig_chan"/>
    <property type="match status" value="1"/>
</dbReference>
<evidence type="ECO:0000256" key="19">
    <source>
        <dbReference type="SAM" id="Phobius"/>
    </source>
</evidence>
<feature type="domain" description="Ionotropic glutamate receptor C-terminal" evidence="21">
    <location>
        <begin position="455"/>
        <end position="823"/>
    </location>
</feature>
<feature type="binding site" evidence="15">
    <location>
        <position position="540"/>
    </location>
    <ligand>
        <name>L-glutamate</name>
        <dbReference type="ChEBI" id="CHEBI:29985"/>
    </ligand>
</feature>
<feature type="binding site" evidence="15">
    <location>
        <position position="545"/>
    </location>
    <ligand>
        <name>L-glutamate</name>
        <dbReference type="ChEBI" id="CHEBI:29985"/>
    </ligand>
</feature>
<keyword evidence="4 19" id="KW-0812">Transmembrane</keyword>
<evidence type="ECO:0000313" key="23">
    <source>
        <dbReference type="Proteomes" id="UP000694867"/>
    </source>
</evidence>
<keyword evidence="7" id="KW-0406">Ion transport</keyword>
<keyword evidence="9" id="KW-0675">Receptor</keyword>
<keyword evidence="5 19" id="KW-1133">Transmembrane helix</keyword>
<evidence type="ECO:0000256" key="11">
    <source>
        <dbReference type="ARBA" id="ARBA00023257"/>
    </source>
</evidence>
<dbReference type="InterPro" id="IPR015683">
    <property type="entry name" value="Ionotropic_Glu_rcpt"/>
</dbReference>
<feature type="region of interest" description="Disordered" evidence="18">
    <location>
        <begin position="986"/>
        <end position="1023"/>
    </location>
</feature>
<dbReference type="FunFam" id="1.10.287.70:FF:000010">
    <property type="entry name" value="Putative glutamate receptor ionotropic kainate 1"/>
    <property type="match status" value="1"/>
</dbReference>
<evidence type="ECO:0000259" key="22">
    <source>
        <dbReference type="SMART" id="SM00918"/>
    </source>
</evidence>
<dbReference type="AlphaFoldDB" id="A0AAJ7SI10"/>
<feature type="binding site" evidence="15">
    <location>
        <position position="711"/>
    </location>
    <ligand>
        <name>L-glutamate</name>
        <dbReference type="ChEBI" id="CHEBI:29985"/>
    </ligand>
</feature>
<feature type="transmembrane region" description="Helical" evidence="19">
    <location>
        <begin position="850"/>
        <end position="871"/>
    </location>
</feature>
<dbReference type="GeneID" id="100907835"/>
<dbReference type="FunFam" id="3.40.190.10:FF:000061">
    <property type="entry name" value="Glutamate receptor, ionotropic kainate"/>
    <property type="match status" value="1"/>
</dbReference>
<feature type="disulfide bond" evidence="17">
    <location>
        <begin position="772"/>
        <end position="830"/>
    </location>
</feature>
<evidence type="ECO:0000256" key="7">
    <source>
        <dbReference type="ARBA" id="ARBA00023065"/>
    </source>
</evidence>
<dbReference type="FunFam" id="3.40.190.10:FF:000024">
    <property type="entry name" value="Glutamate receptor, ionotropic, delta 1"/>
    <property type="match status" value="1"/>
</dbReference>
<feature type="site" description="Interaction with the cone snail toxin Con-ikot-ikot" evidence="16">
    <location>
        <position position="717"/>
    </location>
</feature>
<evidence type="ECO:0000259" key="21">
    <source>
        <dbReference type="SMART" id="SM00079"/>
    </source>
</evidence>
<sequence>MAESCGAASVASTTFLVLLVSALLLSIAAAYADAKSADTVTIGGVFDQGEDSGLDVHLTQAVERINQDASILRGHQLKALSFKTNPGDSFVASKCVCELVRQAIAALIGPTSWQVQSYVQSASYRMQIPYLQTSPEFRERLSPFTLYLHPSVQQLNRAYHDLIQSRKWKSFAVFYDNDNVFVALKDVLNASLNPPNVLMYPYNPALSFKKMLKDIGSKNIYNIILHLELAKLPQLFREAKEVNQTTLYHDYIVTGLDFHTLDLREFYSLKANVSAFRIIDPDRKEVQVVRRDWALATGLASQNYQSPTASGALRKDKSPNLDRISTTEALLYDAVALVAAGIESLKEKEWKDNNNYNKNPPPLFSQLDCNRSVHWEQGKALLEAIKGARVRGLSGDLRLNRRSGTRDEFALDIVELKHSGLRKTATWTTREGLKFSAANRTEQDAELSKTLEGMTLRVVSVLNEPYTMLYPASENRTGNNRYYGYAIDLIKELAAVCKFNYTFYISPDSKYGSRQPDGKWNGMVGELIQRKADIAVVDLTITYDREQVVDFTIPFMNTGISILFKKPEKSEPAIFSFLYPFSIVVWFYTLTVYTFVSILVYVLGRFTPYEWVPSHPCDPQSEPENQFSSLQNAFWFTMGSIMQQGSDLVPRAISTRVLASIWYFFTLILISSYTANLAAFLTAARMGAPIENANDLAKQTKIAYGCLGGGSTYGFFKKHNDPVMKRMWTYMEAERPTVFTTSNKEGIERVLRGDYAYLMEALSIEYLVERNCNLTQIGTLLDSKGYGIATPLKSPLRSALTSAILILQEKGVLHALKMKWWKQQGGLLKCDEDKGSSSTSEMDMDSVGGVFLTLIVGCAVGVIIVICEFCWKRAKVPYGERGHLFCEFFKEMRHVLACQGSRPNPDSREDLDDEDAAGGTAELSEDIDVAGMALHLNSLKLARTATLQDMRLQNMQGQLQNCKTNQSHIGSDTFSRQTSASHLSRTATLQSRHSNHSVRTSHTMNSVHSMPSVHSNNWGVYEN</sequence>
<keyword evidence="2" id="KW-0813">Transport</keyword>
<dbReference type="Pfam" id="PF10613">
    <property type="entry name" value="Lig_chan-Glu_bd"/>
    <property type="match status" value="1"/>
</dbReference>
<dbReference type="Gene3D" id="1.10.287.70">
    <property type="match status" value="1"/>
</dbReference>
<dbReference type="RefSeq" id="XP_028969014.1">
    <property type="nucleotide sequence ID" value="XM_029113181.1"/>
</dbReference>
<dbReference type="Gene3D" id="3.40.190.10">
    <property type="entry name" value="Periplasmic binding protein-like II"/>
    <property type="match status" value="2"/>
</dbReference>
<evidence type="ECO:0000256" key="13">
    <source>
        <dbReference type="ARBA" id="ARBA00023303"/>
    </source>
</evidence>
<gene>
    <name evidence="24" type="primary">LOC100907835</name>
</gene>
<evidence type="ECO:0000256" key="12">
    <source>
        <dbReference type="ARBA" id="ARBA00023286"/>
    </source>
</evidence>
<evidence type="ECO:0000313" key="24">
    <source>
        <dbReference type="RefSeq" id="XP_028969014.1"/>
    </source>
</evidence>
<name>A0AAJ7SI10_9ACAR</name>
<feature type="transmembrane region" description="Helical" evidence="19">
    <location>
        <begin position="577"/>
        <end position="603"/>
    </location>
</feature>
<dbReference type="KEGG" id="goe:100907835"/>
<dbReference type="GO" id="GO:0015276">
    <property type="term" value="F:ligand-gated monoatomic ion channel activity"/>
    <property type="evidence" value="ECO:0007669"/>
    <property type="project" value="InterPro"/>
</dbReference>
<feature type="domain" description="Ionotropic glutamate receptor L-glutamate and glycine-binding" evidence="22">
    <location>
        <begin position="465"/>
        <end position="529"/>
    </location>
</feature>
<dbReference type="GO" id="GO:0038023">
    <property type="term" value="F:signaling receptor activity"/>
    <property type="evidence" value="ECO:0007669"/>
    <property type="project" value="InterPro"/>
</dbReference>
<keyword evidence="10" id="KW-0325">Glycoprotein</keyword>